<sequence length="294" mass="33405">MKKHLPTILLVLIFLIGAGIFAYPTISDQWNRLHQSRAIATYQEAVEDLNEEEYEAAWEAAQAYNRSLQENTFNHDAFSQEEQNLQDTEYWDLLNLGGTGIMGYISIPEIDVRLPIYHGTSDPVLQVGAGHMYGTGLPVGGEGNHSVIAGHRGLPSARLFTDLDQLETGDKFYLHVLDKVLAYQVDQISDMVDKDDIDTLTSLMQKQEGEDLVTLFTCTPYGINSHRLLIRGHQVEYHGEDEENEDENTMLRSVREYYMLYGLALLAALLLLAVIIRFVRRKKVLKYPGRKKNE</sequence>
<dbReference type="CDD" id="cd05827">
    <property type="entry name" value="Sortase_C"/>
    <property type="match status" value="1"/>
</dbReference>
<dbReference type="SUPFAM" id="SSF63817">
    <property type="entry name" value="Sortase"/>
    <property type="match status" value="1"/>
</dbReference>
<keyword evidence="1" id="KW-0378">Hydrolase</keyword>
<dbReference type="InterPro" id="IPR005754">
    <property type="entry name" value="Sortase"/>
</dbReference>
<dbReference type="InterPro" id="IPR042002">
    <property type="entry name" value="Sortase_C"/>
</dbReference>
<evidence type="ECO:0000256" key="1">
    <source>
        <dbReference type="ARBA" id="ARBA00022801"/>
    </source>
</evidence>
<evidence type="ECO:0000256" key="3">
    <source>
        <dbReference type="SAM" id="Phobius"/>
    </source>
</evidence>
<keyword evidence="3" id="KW-0472">Membrane</keyword>
<evidence type="ECO:0000313" key="5">
    <source>
        <dbReference type="Proteomes" id="UP000823892"/>
    </source>
</evidence>
<organism evidence="4 5">
    <name type="scientific">Candidatus Blautia avicola</name>
    <dbReference type="NCBI Taxonomy" id="2838483"/>
    <lineage>
        <taxon>Bacteria</taxon>
        <taxon>Bacillati</taxon>
        <taxon>Bacillota</taxon>
        <taxon>Clostridia</taxon>
        <taxon>Lachnospirales</taxon>
        <taxon>Lachnospiraceae</taxon>
        <taxon>Blautia</taxon>
    </lineage>
</organism>
<dbReference type="Proteomes" id="UP000823892">
    <property type="component" value="Unassembled WGS sequence"/>
</dbReference>
<keyword evidence="3" id="KW-0812">Transmembrane</keyword>
<dbReference type="NCBIfam" id="NF033745">
    <property type="entry name" value="class_C_sortase"/>
    <property type="match status" value="1"/>
</dbReference>
<dbReference type="NCBIfam" id="TIGR01076">
    <property type="entry name" value="sortase_fam"/>
    <property type="match status" value="1"/>
</dbReference>
<feature type="active site" description="Acyl-thioester intermediate" evidence="2">
    <location>
        <position position="218"/>
    </location>
</feature>
<dbReference type="Gene3D" id="2.40.260.10">
    <property type="entry name" value="Sortase"/>
    <property type="match status" value="1"/>
</dbReference>
<evidence type="ECO:0000256" key="2">
    <source>
        <dbReference type="PIRSR" id="PIRSR605754-1"/>
    </source>
</evidence>
<dbReference type="GO" id="GO:0016787">
    <property type="term" value="F:hydrolase activity"/>
    <property type="evidence" value="ECO:0007669"/>
    <property type="project" value="UniProtKB-KW"/>
</dbReference>
<comment type="caution">
    <text evidence="4">The sequence shown here is derived from an EMBL/GenBank/DDBJ whole genome shotgun (WGS) entry which is preliminary data.</text>
</comment>
<dbReference type="EMBL" id="DWUY01000217">
    <property type="protein sequence ID" value="HJD29253.1"/>
    <property type="molecule type" value="Genomic_DNA"/>
</dbReference>
<dbReference type="AlphaFoldDB" id="A0A9D2QWC2"/>
<reference evidence="4" key="1">
    <citation type="journal article" date="2021" name="PeerJ">
        <title>Extensive microbial diversity within the chicken gut microbiome revealed by metagenomics and culture.</title>
        <authorList>
            <person name="Gilroy R."/>
            <person name="Ravi A."/>
            <person name="Getino M."/>
            <person name="Pursley I."/>
            <person name="Horton D.L."/>
            <person name="Alikhan N.F."/>
            <person name="Baker D."/>
            <person name="Gharbi K."/>
            <person name="Hall N."/>
            <person name="Watson M."/>
            <person name="Adriaenssens E.M."/>
            <person name="Foster-Nyarko E."/>
            <person name="Jarju S."/>
            <person name="Secka A."/>
            <person name="Antonio M."/>
            <person name="Oren A."/>
            <person name="Chaudhuri R.R."/>
            <person name="La Ragione R."/>
            <person name="Hildebrand F."/>
            <person name="Pallen M.J."/>
        </authorList>
    </citation>
    <scope>NUCLEOTIDE SEQUENCE</scope>
    <source>
        <strain evidence="4">ChiBcec6-4105</strain>
    </source>
</reference>
<proteinExistence type="predicted"/>
<reference evidence="4" key="2">
    <citation type="submission" date="2021-04" db="EMBL/GenBank/DDBJ databases">
        <authorList>
            <person name="Gilroy R."/>
        </authorList>
    </citation>
    <scope>NUCLEOTIDE SEQUENCE</scope>
    <source>
        <strain evidence="4">ChiBcec6-4105</strain>
    </source>
</reference>
<gene>
    <name evidence="4" type="ORF">H9914_09735</name>
</gene>
<feature type="active site" description="Proton donor/acceptor" evidence="2">
    <location>
        <position position="151"/>
    </location>
</feature>
<feature type="transmembrane region" description="Helical" evidence="3">
    <location>
        <begin position="258"/>
        <end position="279"/>
    </location>
</feature>
<keyword evidence="3" id="KW-1133">Transmembrane helix</keyword>
<protein>
    <submittedName>
        <fullName evidence="4">Class C sortase</fullName>
    </submittedName>
</protein>
<name>A0A9D2QWC2_9FIRM</name>
<accession>A0A9D2QWC2</accession>
<evidence type="ECO:0000313" key="4">
    <source>
        <dbReference type="EMBL" id="HJD29253.1"/>
    </source>
</evidence>
<dbReference type="InterPro" id="IPR023365">
    <property type="entry name" value="Sortase_dom-sf"/>
</dbReference>
<dbReference type="Pfam" id="PF04203">
    <property type="entry name" value="Sortase"/>
    <property type="match status" value="1"/>
</dbReference>